<dbReference type="AlphaFoldDB" id="A0AAW2ET64"/>
<sequence length="106" mass="12589">MRNMSLLPPPKGFFEGYFDREECLSFFLLSSRKLTDFSPFSRIRAFIAHSYESHCLFFTISLAIALPIRDCTEERVYVCMYERKREGDGGREKERERYAVDWLVGR</sequence>
<protein>
    <submittedName>
        <fullName evidence="1">Uncharacterized protein</fullName>
    </submittedName>
</protein>
<name>A0AAW2ET64_9HYME</name>
<keyword evidence="2" id="KW-1185">Reference proteome</keyword>
<organism evidence="1 2">
    <name type="scientific">Cardiocondyla obscurior</name>
    <dbReference type="NCBI Taxonomy" id="286306"/>
    <lineage>
        <taxon>Eukaryota</taxon>
        <taxon>Metazoa</taxon>
        <taxon>Ecdysozoa</taxon>
        <taxon>Arthropoda</taxon>
        <taxon>Hexapoda</taxon>
        <taxon>Insecta</taxon>
        <taxon>Pterygota</taxon>
        <taxon>Neoptera</taxon>
        <taxon>Endopterygota</taxon>
        <taxon>Hymenoptera</taxon>
        <taxon>Apocrita</taxon>
        <taxon>Aculeata</taxon>
        <taxon>Formicoidea</taxon>
        <taxon>Formicidae</taxon>
        <taxon>Myrmicinae</taxon>
        <taxon>Cardiocondyla</taxon>
    </lineage>
</organism>
<reference evidence="1 2" key="1">
    <citation type="submission" date="2023-03" db="EMBL/GenBank/DDBJ databases">
        <title>High recombination rates correlate with genetic variation in Cardiocondyla obscurior ants.</title>
        <authorList>
            <person name="Errbii M."/>
        </authorList>
    </citation>
    <scope>NUCLEOTIDE SEQUENCE [LARGE SCALE GENOMIC DNA]</scope>
    <source>
        <strain evidence="1">Alpha-2009</strain>
        <tissue evidence="1">Whole body</tissue>
    </source>
</reference>
<accession>A0AAW2ET64</accession>
<dbReference type="Proteomes" id="UP001430953">
    <property type="component" value="Unassembled WGS sequence"/>
</dbReference>
<gene>
    <name evidence="1" type="ORF">PUN28_016829</name>
</gene>
<comment type="caution">
    <text evidence="1">The sequence shown here is derived from an EMBL/GenBank/DDBJ whole genome shotgun (WGS) entry which is preliminary data.</text>
</comment>
<evidence type="ECO:0000313" key="2">
    <source>
        <dbReference type="Proteomes" id="UP001430953"/>
    </source>
</evidence>
<dbReference type="EMBL" id="JADYXP020000019">
    <property type="protein sequence ID" value="KAL0105436.1"/>
    <property type="molecule type" value="Genomic_DNA"/>
</dbReference>
<evidence type="ECO:0000313" key="1">
    <source>
        <dbReference type="EMBL" id="KAL0105436.1"/>
    </source>
</evidence>
<proteinExistence type="predicted"/>